<evidence type="ECO:0000256" key="1">
    <source>
        <dbReference type="ARBA" id="ARBA00006442"/>
    </source>
</evidence>
<dbReference type="PRINTS" id="PR00469">
    <property type="entry name" value="PNDRDTASEII"/>
</dbReference>
<organism evidence="6 7">
    <name type="scientific">Cristinia sonorae</name>
    <dbReference type="NCBI Taxonomy" id="1940300"/>
    <lineage>
        <taxon>Eukaryota</taxon>
        <taxon>Fungi</taxon>
        <taxon>Dikarya</taxon>
        <taxon>Basidiomycota</taxon>
        <taxon>Agaricomycotina</taxon>
        <taxon>Agaricomycetes</taxon>
        <taxon>Agaricomycetidae</taxon>
        <taxon>Agaricales</taxon>
        <taxon>Pleurotineae</taxon>
        <taxon>Stephanosporaceae</taxon>
        <taxon>Cristinia</taxon>
    </lineage>
</organism>
<dbReference type="OrthoDB" id="202203at2759"/>
<evidence type="ECO:0000256" key="2">
    <source>
        <dbReference type="ARBA" id="ARBA00022630"/>
    </source>
</evidence>
<evidence type="ECO:0000313" key="6">
    <source>
        <dbReference type="EMBL" id="KAH8103898.1"/>
    </source>
</evidence>
<dbReference type="EMBL" id="JAEVFJ010000006">
    <property type="protein sequence ID" value="KAH8103898.1"/>
    <property type="molecule type" value="Genomic_DNA"/>
</dbReference>
<name>A0A8K0UTL7_9AGAR</name>
<reference evidence="6" key="1">
    <citation type="journal article" date="2021" name="New Phytol.">
        <title>Evolutionary innovations through gain and loss of genes in the ectomycorrhizal Boletales.</title>
        <authorList>
            <person name="Wu G."/>
            <person name="Miyauchi S."/>
            <person name="Morin E."/>
            <person name="Kuo A."/>
            <person name="Drula E."/>
            <person name="Varga T."/>
            <person name="Kohler A."/>
            <person name="Feng B."/>
            <person name="Cao Y."/>
            <person name="Lipzen A."/>
            <person name="Daum C."/>
            <person name="Hundley H."/>
            <person name="Pangilinan J."/>
            <person name="Johnson J."/>
            <person name="Barry K."/>
            <person name="LaButti K."/>
            <person name="Ng V."/>
            <person name="Ahrendt S."/>
            <person name="Min B."/>
            <person name="Choi I.G."/>
            <person name="Park H."/>
            <person name="Plett J.M."/>
            <person name="Magnuson J."/>
            <person name="Spatafora J.W."/>
            <person name="Nagy L.G."/>
            <person name="Henrissat B."/>
            <person name="Grigoriev I.V."/>
            <person name="Yang Z.L."/>
            <person name="Xu J."/>
            <person name="Martin F.M."/>
        </authorList>
    </citation>
    <scope>NUCLEOTIDE SEQUENCE</scope>
    <source>
        <strain evidence="6">KKN 215</strain>
    </source>
</reference>
<dbReference type="InterPro" id="IPR023753">
    <property type="entry name" value="FAD/NAD-binding_dom"/>
</dbReference>
<feature type="domain" description="FAD/NAD(P)-binding" evidence="5">
    <location>
        <begin position="9"/>
        <end position="295"/>
    </location>
</feature>
<protein>
    <recommendedName>
        <fullName evidence="5">FAD/NAD(P)-binding domain-containing protein</fullName>
    </recommendedName>
</protein>
<evidence type="ECO:0000313" key="7">
    <source>
        <dbReference type="Proteomes" id="UP000813824"/>
    </source>
</evidence>
<dbReference type="PANTHER" id="PTHR43735">
    <property type="entry name" value="APOPTOSIS-INDUCING FACTOR 1"/>
    <property type="match status" value="1"/>
</dbReference>
<keyword evidence="2" id="KW-0285">Flavoprotein</keyword>
<dbReference type="Pfam" id="PF07992">
    <property type="entry name" value="Pyr_redox_2"/>
    <property type="match status" value="1"/>
</dbReference>
<dbReference type="GO" id="GO:0004174">
    <property type="term" value="F:electron-transferring-flavoprotein dehydrogenase activity"/>
    <property type="evidence" value="ECO:0007669"/>
    <property type="project" value="TreeGrafter"/>
</dbReference>
<dbReference type="GO" id="GO:0050660">
    <property type="term" value="F:flavin adenine dinucleotide binding"/>
    <property type="evidence" value="ECO:0007669"/>
    <property type="project" value="TreeGrafter"/>
</dbReference>
<comment type="similarity">
    <text evidence="1">Belongs to the FAD-dependent oxidoreductase family.</text>
</comment>
<proteinExistence type="inferred from homology"/>
<dbReference type="AlphaFoldDB" id="A0A8K0UTL7"/>
<evidence type="ECO:0000259" key="5">
    <source>
        <dbReference type="Pfam" id="PF07992"/>
    </source>
</evidence>
<dbReference type="PRINTS" id="PR00368">
    <property type="entry name" value="FADPNR"/>
</dbReference>
<dbReference type="InterPro" id="IPR036188">
    <property type="entry name" value="FAD/NAD-bd_sf"/>
</dbReference>
<sequence length="379" mass="40651">MAKKSDDRKDVVILGGGGYGITLAGDLTKKLDSSKYNLTLVSARPYYIHLVAAIRFTVTDEGKLEDRAFIPLDKLFASGNGTVVQGKVTAIEEVGEGKGGELLLETGEKIHYDTLILATGSNWPGPVGFPDSDNDIRSFLDSARSKYAAAKEIVFIGGGALGIETAGEVRDSFPDKKVTIVHGDDQLLNNTYPAKFRKTITQKVLARGVHLVLNDYIDNIPAEGTVGLTTRNGHSIPGADLVIPTFGPRPNTSIISSLGSDVLTERGHVKVNPTLEVTGHPGIFAMGDIIEWKEQKQLGKAPGHVGVVSANVLSYLAGKPLAKVYKSPPEMIVIPIGRNGGGSYLDILWGIQLGDWITSFAKGQGLFISMYRKMLGYTD</sequence>
<evidence type="ECO:0000256" key="3">
    <source>
        <dbReference type="ARBA" id="ARBA00022827"/>
    </source>
</evidence>
<keyword evidence="3" id="KW-0274">FAD</keyword>
<keyword evidence="4" id="KW-0560">Oxidoreductase</keyword>
<dbReference type="Gene3D" id="3.50.50.100">
    <property type="match status" value="1"/>
</dbReference>
<accession>A0A8K0UTL7</accession>
<gene>
    <name evidence="6" type="ORF">BXZ70DRAFT_670573</name>
</gene>
<dbReference type="SUPFAM" id="SSF51905">
    <property type="entry name" value="FAD/NAD(P)-binding domain"/>
    <property type="match status" value="1"/>
</dbReference>
<dbReference type="GO" id="GO:0005737">
    <property type="term" value="C:cytoplasm"/>
    <property type="evidence" value="ECO:0007669"/>
    <property type="project" value="TreeGrafter"/>
</dbReference>
<evidence type="ECO:0000256" key="4">
    <source>
        <dbReference type="ARBA" id="ARBA00023002"/>
    </source>
</evidence>
<dbReference type="PANTHER" id="PTHR43735:SF3">
    <property type="entry name" value="FERROPTOSIS SUPPRESSOR PROTEIN 1"/>
    <property type="match status" value="1"/>
</dbReference>
<dbReference type="Proteomes" id="UP000813824">
    <property type="component" value="Unassembled WGS sequence"/>
</dbReference>
<keyword evidence="7" id="KW-1185">Reference proteome</keyword>
<comment type="caution">
    <text evidence="6">The sequence shown here is derived from an EMBL/GenBank/DDBJ whole genome shotgun (WGS) entry which is preliminary data.</text>
</comment>